<dbReference type="AlphaFoldDB" id="A0A5D0CXY5"/>
<feature type="domain" description="Galactosyltransferase C-terminal" evidence="2">
    <location>
        <begin position="130"/>
        <end position="168"/>
    </location>
</feature>
<evidence type="ECO:0000259" key="2">
    <source>
        <dbReference type="Pfam" id="PF02709"/>
    </source>
</evidence>
<gene>
    <name evidence="3" type="ORF">FRY98_00075</name>
</gene>
<dbReference type="OrthoDB" id="9801954at2"/>
<protein>
    <submittedName>
        <fullName evidence="3">Glycosyltransferase</fullName>
    </submittedName>
</protein>
<dbReference type="GO" id="GO:0016740">
    <property type="term" value="F:transferase activity"/>
    <property type="evidence" value="ECO:0007669"/>
    <property type="project" value="UniProtKB-KW"/>
</dbReference>
<evidence type="ECO:0000256" key="1">
    <source>
        <dbReference type="ARBA" id="ARBA00022679"/>
    </source>
</evidence>
<dbReference type="EMBL" id="VSDO01000001">
    <property type="protein sequence ID" value="TYA14124.1"/>
    <property type="molecule type" value="Genomic_DNA"/>
</dbReference>
<dbReference type="InterPro" id="IPR029044">
    <property type="entry name" value="Nucleotide-diphossugar_trans"/>
</dbReference>
<dbReference type="Pfam" id="PF02709">
    <property type="entry name" value="Glyco_transf_7C"/>
    <property type="match status" value="1"/>
</dbReference>
<sequence>MFQDVSVLMPYKPDDGPRDQAFQYVRRFYERMLPGAQLCIGEDLDEPFSRSKAINRAASQAKGRVFVIADNDLVYNPELLLQSVQLLSADRWVIPFARINRLSKDVSHRLVLEGSGSWPLPVQPDTKPAEASYFVGGMNVLLRQSFESVGGYDERFIGWGGEDEAFAYSVDTMVGKHIRLEGELFHFWHPFVGPGGNPHYDENYKLYLRYKAAWGNEREMRLLLEEKRKNM</sequence>
<comment type="caution">
    <text evidence="3">The sequence shown here is derived from an EMBL/GenBank/DDBJ whole genome shotgun (WGS) entry which is preliminary data.</text>
</comment>
<evidence type="ECO:0000313" key="4">
    <source>
        <dbReference type="Proteomes" id="UP000325218"/>
    </source>
</evidence>
<dbReference type="InterPro" id="IPR027791">
    <property type="entry name" value="Galactosyl_T_C"/>
</dbReference>
<name>A0A5D0CXY5_9BACL</name>
<proteinExistence type="predicted"/>
<dbReference type="Proteomes" id="UP000325218">
    <property type="component" value="Unassembled WGS sequence"/>
</dbReference>
<dbReference type="SUPFAM" id="SSF53448">
    <property type="entry name" value="Nucleotide-diphospho-sugar transferases"/>
    <property type="match status" value="1"/>
</dbReference>
<dbReference type="RefSeq" id="WP_148449554.1">
    <property type="nucleotide sequence ID" value="NZ_VSDO01000001.1"/>
</dbReference>
<evidence type="ECO:0000313" key="3">
    <source>
        <dbReference type="EMBL" id="TYA14124.1"/>
    </source>
</evidence>
<keyword evidence="1 3" id="KW-0808">Transferase</keyword>
<dbReference type="Gene3D" id="3.90.550.10">
    <property type="entry name" value="Spore Coat Polysaccharide Biosynthesis Protein SpsA, Chain A"/>
    <property type="match status" value="1"/>
</dbReference>
<accession>A0A5D0CXY5</accession>
<reference evidence="3 4" key="1">
    <citation type="submission" date="2019-08" db="EMBL/GenBank/DDBJ databases">
        <title>Genome sequencing of Paenibacillus faecis DSM 23593(T).</title>
        <authorList>
            <person name="Kook J.-K."/>
            <person name="Park S.-N."/>
            <person name="Lim Y.K."/>
        </authorList>
    </citation>
    <scope>NUCLEOTIDE SEQUENCE [LARGE SCALE GENOMIC DNA]</scope>
    <source>
        <strain evidence="3 4">DSM 23593</strain>
    </source>
</reference>
<keyword evidence="4" id="KW-1185">Reference proteome</keyword>
<organism evidence="3 4">
    <name type="scientific">Paenibacillus faecis</name>
    <dbReference type="NCBI Taxonomy" id="862114"/>
    <lineage>
        <taxon>Bacteria</taxon>
        <taxon>Bacillati</taxon>
        <taxon>Bacillota</taxon>
        <taxon>Bacilli</taxon>
        <taxon>Bacillales</taxon>
        <taxon>Paenibacillaceae</taxon>
        <taxon>Paenibacillus</taxon>
    </lineage>
</organism>